<reference evidence="1 2" key="1">
    <citation type="submission" date="2011-10" db="EMBL/GenBank/DDBJ databases">
        <title>The Noncontiguous Finished genome of Thermanaerovibrio velox DSM 12556.</title>
        <authorList>
            <consortium name="US DOE Joint Genome Institute (JGI-PGF)"/>
            <person name="Lucas S."/>
            <person name="Copeland A."/>
            <person name="Lapidus A."/>
            <person name="Glavina del Rio T."/>
            <person name="Dalin E."/>
            <person name="Tice H."/>
            <person name="Bruce D."/>
            <person name="Goodwin L."/>
            <person name="Pitluck S."/>
            <person name="Peters L."/>
            <person name="Mikhailova N."/>
            <person name="Teshima H."/>
            <person name="Kyrpides N."/>
            <person name="Mavromatis K."/>
            <person name="Ivanova N."/>
            <person name="Markowitz V."/>
            <person name="Cheng J.-F."/>
            <person name="Hugenholtz P."/>
            <person name="Woyke T."/>
            <person name="Wu D."/>
            <person name="Spring S."/>
            <person name="Brambilla E.-M."/>
            <person name="Klenk H.-P."/>
            <person name="Eisen J.A."/>
        </authorList>
    </citation>
    <scope>NUCLEOTIDE SEQUENCE [LARGE SCALE GENOMIC DNA]</scope>
    <source>
        <strain evidence="1 2">DSM 12556</strain>
    </source>
</reference>
<accession>H0USD9</accession>
<keyword evidence="1" id="KW-0808">Transferase</keyword>
<dbReference type="eggNOG" id="COG4109">
    <property type="taxonomic scope" value="Bacteria"/>
</dbReference>
<protein>
    <submittedName>
        <fullName evidence="1">Serine kinase of the HPr protein, regulates carbohydrate metabolism</fullName>
    </submittedName>
</protein>
<dbReference type="SUPFAM" id="SSF75138">
    <property type="entry name" value="HprK N-terminal domain-like"/>
    <property type="match status" value="1"/>
</dbReference>
<sequence length="111" mass="11436">MKVKDLANALMGTVYSQGNQNAEVLNGIVGDLLSHVMGTAPESAAWVTIQTHVNVAAVAVLKEMPMIILACGREPSPDLVDRCGKEGICLVSTPLSAFGACSLLGSLGLKG</sequence>
<dbReference type="Gene3D" id="3.40.1390.20">
    <property type="entry name" value="HprK N-terminal domain-like"/>
    <property type="match status" value="1"/>
</dbReference>
<evidence type="ECO:0000313" key="1">
    <source>
        <dbReference type="EMBL" id="EHM10228.1"/>
    </source>
</evidence>
<dbReference type="OrthoDB" id="9800356at2"/>
<name>H0USD9_9BACT</name>
<dbReference type="STRING" id="926567.TheveDRAFT_1104"/>
<keyword evidence="2" id="KW-1185">Reference proteome</keyword>
<gene>
    <name evidence="1" type="ORF">TheveDRAFT_1104</name>
</gene>
<dbReference type="GO" id="GO:0016301">
    <property type="term" value="F:kinase activity"/>
    <property type="evidence" value="ECO:0007669"/>
    <property type="project" value="UniProtKB-KW"/>
</dbReference>
<organism evidence="1 2">
    <name type="scientific">Thermanaerovibrio velox DSM 12556</name>
    <dbReference type="NCBI Taxonomy" id="926567"/>
    <lineage>
        <taxon>Bacteria</taxon>
        <taxon>Thermotogati</taxon>
        <taxon>Synergistota</taxon>
        <taxon>Synergistia</taxon>
        <taxon>Synergistales</taxon>
        <taxon>Synergistaceae</taxon>
        <taxon>Thermanaerovibrio</taxon>
    </lineage>
</organism>
<proteinExistence type="predicted"/>
<dbReference type="InterPro" id="IPR028979">
    <property type="entry name" value="Ser_kin/Pase_Hpr-like_N_sf"/>
</dbReference>
<dbReference type="AlphaFoldDB" id="H0USD9"/>
<keyword evidence="1" id="KW-0418">Kinase</keyword>
<dbReference type="RefSeq" id="WP_006583722.1">
    <property type="nucleotide sequence ID" value="NZ_CM001377.1"/>
</dbReference>
<dbReference type="EMBL" id="CM001377">
    <property type="protein sequence ID" value="EHM10228.1"/>
    <property type="molecule type" value="Genomic_DNA"/>
</dbReference>
<evidence type="ECO:0000313" key="2">
    <source>
        <dbReference type="Proteomes" id="UP000005730"/>
    </source>
</evidence>
<dbReference type="HOGENOM" id="CLU_140224_1_0_0"/>
<dbReference type="Proteomes" id="UP000005730">
    <property type="component" value="Chromosome"/>
</dbReference>